<feature type="compositionally biased region" description="Basic and acidic residues" evidence="2">
    <location>
        <begin position="169"/>
        <end position="189"/>
    </location>
</feature>
<dbReference type="RefSeq" id="XP_005113117.2">
    <property type="nucleotide sequence ID" value="XM_005113060.3"/>
</dbReference>
<proteinExistence type="predicted"/>
<feature type="compositionally biased region" description="Basic and acidic residues" evidence="2">
    <location>
        <begin position="266"/>
        <end position="276"/>
    </location>
</feature>
<gene>
    <name evidence="4" type="primary">LOC101859838</name>
</gene>
<keyword evidence="4" id="KW-0282">Flagellum</keyword>
<name>A0ABM0KAU3_APLCA</name>
<feature type="compositionally biased region" description="Polar residues" evidence="2">
    <location>
        <begin position="325"/>
        <end position="347"/>
    </location>
</feature>
<dbReference type="GeneID" id="101859838"/>
<organism evidence="3 4">
    <name type="scientific">Aplysia californica</name>
    <name type="common">California sea hare</name>
    <dbReference type="NCBI Taxonomy" id="6500"/>
    <lineage>
        <taxon>Eukaryota</taxon>
        <taxon>Metazoa</taxon>
        <taxon>Spiralia</taxon>
        <taxon>Lophotrochozoa</taxon>
        <taxon>Mollusca</taxon>
        <taxon>Gastropoda</taxon>
        <taxon>Heterobranchia</taxon>
        <taxon>Euthyneura</taxon>
        <taxon>Tectipleura</taxon>
        <taxon>Aplysiida</taxon>
        <taxon>Aplysioidea</taxon>
        <taxon>Aplysiidae</taxon>
        <taxon>Aplysia</taxon>
    </lineage>
</organism>
<sequence>MELSALYTRRLSGSSSRNSFNEDALEQLEFNINDISRASSPASVTSVSARSEGHGSGFRERRHRNSARGDDDYLYRKKFTKIKGELELERIKARQLQHERVEEMRKLREAFENDKKLEMVSLQHRLEEEKKKELVKLKEDLIKQKDFELQQVLMYKESERKQQVSTKPDGQKEKWKEEEEQKVEERGAVEAEEEEEEQAGRNDGDNDVATVSEKTINVKDSVQDRRKSSLDRKTGDHVSSKTVDTGIVKDGGSSYDGGGGGGSEKQPTKEIGDHKVGRNSARSSSHVDKGDNSGRRSRRGSAVSRSTEKSEKHDVGTTTTTTTTESSNLNASDLASDNTTTTKSRQSSKVKDSKSSTAARASARDVKEIEDKDKGDDDRSCVEDVSDHHQTRRSAEKVAQSKADDVEKRQQLSREYEEMVKRLEQEKALLLRQKEEAQRTLDSKCKEHKVREEEFYRLKEGYERELRTVINEHKKVALGNIEKLKLAETALKEATMSDEEIANLSQRHERQRRLSSSSLPALETKKEDREREKTLQKKLGDLTSQIQRLERRIALLRTENDTLRQKQDEQR</sequence>
<dbReference type="Proteomes" id="UP000694888">
    <property type="component" value="Unplaced"/>
</dbReference>
<feature type="compositionally biased region" description="Low complexity" evidence="2">
    <location>
        <begin position="39"/>
        <end position="50"/>
    </location>
</feature>
<accession>A0ABM0KAU3</accession>
<feature type="compositionally biased region" description="Basic and acidic residues" evidence="2">
    <location>
        <begin position="362"/>
        <end position="396"/>
    </location>
</feature>
<protein>
    <submittedName>
        <fullName evidence="4">Cilia- and flagella-associated protein 251</fullName>
    </submittedName>
</protein>
<feature type="coiled-coil region" evidence="1">
    <location>
        <begin position="93"/>
        <end position="132"/>
    </location>
</feature>
<feature type="compositionally biased region" description="Basic and acidic residues" evidence="2">
    <location>
        <begin position="285"/>
        <end position="294"/>
    </location>
</feature>
<feature type="region of interest" description="Disordered" evidence="2">
    <location>
        <begin position="494"/>
        <end position="541"/>
    </location>
</feature>
<keyword evidence="3" id="KW-1185">Reference proteome</keyword>
<reference evidence="4" key="1">
    <citation type="submission" date="2025-08" db="UniProtKB">
        <authorList>
            <consortium name="RefSeq"/>
        </authorList>
    </citation>
    <scope>IDENTIFICATION</scope>
</reference>
<keyword evidence="4" id="KW-0966">Cell projection</keyword>
<evidence type="ECO:0000313" key="4">
    <source>
        <dbReference type="RefSeq" id="XP_005113117.2"/>
    </source>
</evidence>
<evidence type="ECO:0000256" key="2">
    <source>
        <dbReference type="SAM" id="MobiDB-lite"/>
    </source>
</evidence>
<feature type="compositionally biased region" description="Basic and acidic residues" evidence="2">
    <location>
        <begin position="306"/>
        <end position="315"/>
    </location>
</feature>
<feature type="compositionally biased region" description="Basic and acidic residues" evidence="2">
    <location>
        <begin position="221"/>
        <end position="239"/>
    </location>
</feature>
<evidence type="ECO:0000313" key="3">
    <source>
        <dbReference type="Proteomes" id="UP000694888"/>
    </source>
</evidence>
<feature type="compositionally biased region" description="Basic and acidic residues" evidence="2">
    <location>
        <begin position="523"/>
        <end position="540"/>
    </location>
</feature>
<keyword evidence="1" id="KW-0175">Coiled coil</keyword>
<feature type="compositionally biased region" description="Gly residues" evidence="2">
    <location>
        <begin position="254"/>
        <end position="263"/>
    </location>
</feature>
<feature type="region of interest" description="Disordered" evidence="2">
    <location>
        <begin position="39"/>
        <end position="65"/>
    </location>
</feature>
<feature type="region of interest" description="Disordered" evidence="2">
    <location>
        <begin position="156"/>
        <end position="410"/>
    </location>
</feature>
<feature type="non-terminal residue" evidence="4">
    <location>
        <position position="571"/>
    </location>
</feature>
<keyword evidence="4" id="KW-0969">Cilium</keyword>
<evidence type="ECO:0000256" key="1">
    <source>
        <dbReference type="SAM" id="Coils"/>
    </source>
</evidence>